<gene>
    <name evidence="3" type="primary">orf2</name>
</gene>
<feature type="region of interest" description="Disordered" evidence="1">
    <location>
        <begin position="100"/>
        <end position="151"/>
    </location>
</feature>
<name>A0A3G3MIE8_9FLOR</name>
<evidence type="ECO:0000256" key="1">
    <source>
        <dbReference type="SAM" id="MobiDB-lite"/>
    </source>
</evidence>
<evidence type="ECO:0000313" key="3">
    <source>
        <dbReference type="EMBL" id="AYR06575.1"/>
    </source>
</evidence>
<geneLocation type="plastid" evidence="3"/>
<feature type="compositionally biased region" description="Basic and acidic residues" evidence="1">
    <location>
        <begin position="114"/>
        <end position="135"/>
    </location>
</feature>
<feature type="chain" id="PRO_5018120027" evidence="2">
    <location>
        <begin position="21"/>
        <end position="167"/>
    </location>
</feature>
<feature type="signal peptide" evidence="2">
    <location>
        <begin position="1"/>
        <end position="20"/>
    </location>
</feature>
<dbReference type="AlphaFoldDB" id="A0A3G3MIE8"/>
<feature type="compositionally biased region" description="Polar residues" evidence="1">
    <location>
        <begin position="140"/>
        <end position="151"/>
    </location>
</feature>
<accession>A0A3G3MIE8</accession>
<keyword evidence="2" id="KW-0732">Signal</keyword>
<organism evidence="3">
    <name type="scientific">Rhodogorgon sp</name>
    <dbReference type="NCBI Taxonomy" id="2485824"/>
    <lineage>
        <taxon>Eukaryota</taxon>
        <taxon>Rhodophyta</taxon>
        <taxon>Florideophyceae</taxon>
        <taxon>Corallinophycidae</taxon>
        <taxon>Rhodogorgonales</taxon>
        <taxon>Rhodogorgonaceae</taxon>
        <taxon>Rhodogorgon</taxon>
    </lineage>
</organism>
<protein>
    <submittedName>
        <fullName evidence="3">Uncharacterized protein</fullName>
    </submittedName>
</protein>
<dbReference type="EMBL" id="MH281630">
    <property type="protein sequence ID" value="AYR06575.1"/>
    <property type="molecule type" value="Genomic_DNA"/>
</dbReference>
<proteinExistence type="predicted"/>
<keyword evidence="3" id="KW-0934">Plastid</keyword>
<reference evidence="3" key="1">
    <citation type="journal article" date="2018" name="Genome Biol. Evol.">
        <title>Mitochondrial and Plastid Genomes from Coralline Red Algae Provide Insights into the Incongruent Evolutionary Histories of Organelles.</title>
        <authorList>
            <person name="Lee J."/>
            <person name="Song H.J."/>
            <person name="In Park S."/>
            <person name="Lee Y.M."/>
            <person name="Jeong S.Y."/>
            <person name="Oh Cho T."/>
            <person name="Kim J.H."/>
            <person name="Choi H.G."/>
            <person name="Choi C.G."/>
            <person name="Nelson W.A."/>
            <person name="Fredericq S."/>
            <person name="Bhattacharya D."/>
            <person name="Su Yoon H."/>
        </authorList>
    </citation>
    <scope>NUCLEOTIDE SEQUENCE</scope>
</reference>
<sequence>MKLRLKTFLIPIILANPFQAYRANVLNEYDLTEFSLQSFSNNNFRSSDNIMPAILVRTGNISENWSVKNKLEDKSKRSESDTNFISGLKDTLFPKVGSSYVEKRKSQGGSSSQIERESTFRSRTTENRNGKERAPKGASDPTNPTNLRNFESWCTNRSYERLQKGAR</sequence>
<evidence type="ECO:0000256" key="2">
    <source>
        <dbReference type="SAM" id="SignalP"/>
    </source>
</evidence>